<dbReference type="Gene3D" id="3.30.1130.10">
    <property type="match status" value="1"/>
</dbReference>
<dbReference type="InterPro" id="IPR029500">
    <property type="entry name" value="QueF"/>
</dbReference>
<feature type="active site" description="Proton donor" evidence="5">
    <location>
        <position position="66"/>
    </location>
</feature>
<comment type="pathway">
    <text evidence="5">tRNA modification; tRNA-queuosine biosynthesis.</text>
</comment>
<dbReference type="RefSeq" id="WP_088861913.1">
    <property type="nucleotide sequence ID" value="NZ_CP022115.1"/>
</dbReference>
<dbReference type="EC" id="1.7.1.13" evidence="5"/>
<dbReference type="OrthoDB" id="9789995at2"/>
<accession>A0A248LHY1</accession>
<feature type="binding site" evidence="5">
    <location>
        <begin position="81"/>
        <end position="83"/>
    </location>
    <ligand>
        <name>substrate</name>
    </ligand>
</feature>
<dbReference type="HAMAP" id="MF_00818">
    <property type="entry name" value="QueF_type1"/>
    <property type="match status" value="1"/>
</dbReference>
<keyword evidence="3 5" id="KW-0521">NADP</keyword>
<dbReference type="GO" id="GO:0008616">
    <property type="term" value="P:tRNA queuosine(34) biosynthetic process"/>
    <property type="evidence" value="ECO:0007669"/>
    <property type="project" value="UniProtKB-UniRule"/>
</dbReference>
<dbReference type="GO" id="GO:0005737">
    <property type="term" value="C:cytoplasm"/>
    <property type="evidence" value="ECO:0007669"/>
    <property type="project" value="UniProtKB-SubCell"/>
</dbReference>
<keyword evidence="2 5" id="KW-0671">Queuosine biosynthesis</keyword>
<evidence type="ECO:0000313" key="6">
    <source>
        <dbReference type="EMBL" id="ASJ24074.1"/>
    </source>
</evidence>
<feature type="active site" description="Thioimide intermediate" evidence="5">
    <location>
        <position position="59"/>
    </location>
</feature>
<comment type="similarity">
    <text evidence="5">Belongs to the GTP cyclohydrolase I family. QueF type 1 subfamily.</text>
</comment>
<dbReference type="PANTHER" id="PTHR34354:SF1">
    <property type="entry name" value="NADPH-DEPENDENT 7-CYANO-7-DEAZAGUANINE REDUCTASE"/>
    <property type="match status" value="1"/>
</dbReference>
<dbReference type="EMBL" id="CP022115">
    <property type="protein sequence ID" value="ASJ24074.1"/>
    <property type="molecule type" value="Genomic_DNA"/>
</dbReference>
<dbReference type="NCBIfam" id="TIGR03139">
    <property type="entry name" value="QueF-II"/>
    <property type="match status" value="1"/>
</dbReference>
<proteinExistence type="inferred from homology"/>
<dbReference type="UniPathway" id="UPA00392"/>
<dbReference type="Proteomes" id="UP000197424">
    <property type="component" value="Chromosome"/>
</dbReference>
<reference evidence="7" key="1">
    <citation type="submission" date="2017-06" db="EMBL/GenBank/DDBJ databases">
        <title>Whole genome sequence of Laribacter hongkongensis LHGZ1.</title>
        <authorList>
            <person name="Chen D."/>
            <person name="Wu H."/>
            <person name="Chen J."/>
        </authorList>
    </citation>
    <scope>NUCLEOTIDE SEQUENCE [LARGE SCALE GENOMIC DNA]</scope>
    <source>
        <strain evidence="7">LHGZ1</strain>
    </source>
</reference>
<dbReference type="PIRSF" id="PIRSF027377">
    <property type="entry name" value="Nitrile_oxidored_QueF"/>
    <property type="match status" value="1"/>
</dbReference>
<dbReference type="SUPFAM" id="SSF55620">
    <property type="entry name" value="Tetrahydrobiopterin biosynthesis enzymes-like"/>
    <property type="match status" value="1"/>
</dbReference>
<dbReference type="InterPro" id="IPR050084">
    <property type="entry name" value="NADPH_dep_7-cyano-7-deazaG_red"/>
</dbReference>
<name>A0A248LHY1_9NEIS</name>
<keyword evidence="4 5" id="KW-0560">Oxidoreductase</keyword>
<evidence type="ECO:0000256" key="5">
    <source>
        <dbReference type="HAMAP-Rule" id="MF_00818"/>
    </source>
</evidence>
<dbReference type="Pfam" id="PF14489">
    <property type="entry name" value="QueF"/>
    <property type="match status" value="1"/>
</dbReference>
<dbReference type="InterPro" id="IPR016856">
    <property type="entry name" value="QueF_type1"/>
</dbReference>
<evidence type="ECO:0000256" key="4">
    <source>
        <dbReference type="ARBA" id="ARBA00023002"/>
    </source>
</evidence>
<comment type="subcellular location">
    <subcellularLocation>
        <location evidence="5">Cytoplasm</location>
    </subcellularLocation>
</comment>
<feature type="binding site" evidence="5">
    <location>
        <begin position="100"/>
        <end position="101"/>
    </location>
    <ligand>
        <name>substrate</name>
    </ligand>
</feature>
<evidence type="ECO:0000256" key="3">
    <source>
        <dbReference type="ARBA" id="ARBA00022857"/>
    </source>
</evidence>
<gene>
    <name evidence="5" type="primary">queF</name>
    <name evidence="6" type="ORF">LHGZ1_1243</name>
</gene>
<dbReference type="InterPro" id="IPR043133">
    <property type="entry name" value="GTP-CH-I_C/QueF"/>
</dbReference>
<evidence type="ECO:0000313" key="7">
    <source>
        <dbReference type="Proteomes" id="UP000197424"/>
    </source>
</evidence>
<keyword evidence="1 5" id="KW-0963">Cytoplasm</keyword>
<comment type="catalytic activity">
    <reaction evidence="5">
        <text>7-aminomethyl-7-carbaguanine + 2 NADP(+) = 7-cyano-7-carbaguanine + 2 NADPH + 3 H(+)</text>
        <dbReference type="Rhea" id="RHEA:13409"/>
        <dbReference type="ChEBI" id="CHEBI:15378"/>
        <dbReference type="ChEBI" id="CHEBI:45075"/>
        <dbReference type="ChEBI" id="CHEBI:57783"/>
        <dbReference type="ChEBI" id="CHEBI:58349"/>
        <dbReference type="ChEBI" id="CHEBI:58703"/>
        <dbReference type="EC" id="1.7.1.13"/>
    </reaction>
</comment>
<dbReference type="AlphaFoldDB" id="A0A248LHY1"/>
<evidence type="ECO:0000256" key="2">
    <source>
        <dbReference type="ARBA" id="ARBA00022785"/>
    </source>
</evidence>
<dbReference type="GO" id="GO:0033739">
    <property type="term" value="F:preQ1 synthase activity"/>
    <property type="evidence" value="ECO:0007669"/>
    <property type="project" value="UniProtKB-UniRule"/>
</dbReference>
<comment type="function">
    <text evidence="5">Catalyzes the NADPH-dependent reduction of 7-cyano-7-deazaguanine (preQ0) to 7-aminomethyl-7-deazaguanine (preQ1).</text>
</comment>
<organism evidence="6 7">
    <name type="scientific">Laribacter hongkongensis</name>
    <dbReference type="NCBI Taxonomy" id="168471"/>
    <lineage>
        <taxon>Bacteria</taxon>
        <taxon>Pseudomonadati</taxon>
        <taxon>Pseudomonadota</taxon>
        <taxon>Betaproteobacteria</taxon>
        <taxon>Neisseriales</taxon>
        <taxon>Aquaspirillaceae</taxon>
        <taxon>Laribacter</taxon>
    </lineage>
</organism>
<evidence type="ECO:0000256" key="1">
    <source>
        <dbReference type="ARBA" id="ARBA00022490"/>
    </source>
</evidence>
<protein>
    <recommendedName>
        <fullName evidence="5">NADPH-dependent 7-cyano-7-deazaguanine reductase</fullName>
        <ecNumber evidence="5">1.7.1.13</ecNumber>
    </recommendedName>
    <alternativeName>
        <fullName evidence="5">7-cyano-7-carbaguanine reductase</fullName>
    </alternativeName>
    <alternativeName>
        <fullName evidence="5">NADPH-dependent nitrile oxidoreductase</fullName>
    </alternativeName>
    <alternativeName>
        <fullName evidence="5">PreQ(0) reductase</fullName>
    </alternativeName>
</protein>
<sequence>MNLHDELKSLGSGKTEYRYDQPDAALLERFPNPYNRPEINPNQVSGKLNITCPEFTSLCPITGQPDFATIVIDMEPAEWCVESKSLKLYLGSFRMHGEFHEACICRICNDLVNLLHPKWIRVEGRFTPRGGIPLWPVAEWNAA</sequence>
<dbReference type="PANTHER" id="PTHR34354">
    <property type="entry name" value="NADPH-DEPENDENT 7-CYANO-7-DEAZAGUANINE REDUCTASE"/>
    <property type="match status" value="1"/>
</dbReference>